<feature type="repeat" description="ANK" evidence="7">
    <location>
        <begin position="224"/>
        <end position="256"/>
    </location>
</feature>
<feature type="region of interest" description="Disordered" evidence="8">
    <location>
        <begin position="1"/>
        <end position="20"/>
    </location>
</feature>
<feature type="region of interest" description="Disordered" evidence="8">
    <location>
        <begin position="522"/>
        <end position="615"/>
    </location>
</feature>
<dbReference type="InterPro" id="IPR002110">
    <property type="entry name" value="Ankyrin_rpt"/>
</dbReference>
<feature type="repeat" description="ANK" evidence="7">
    <location>
        <begin position="118"/>
        <end position="150"/>
    </location>
</feature>
<keyword evidence="2 9" id="KW-0812">Transmembrane</keyword>
<dbReference type="GO" id="GO:0016020">
    <property type="term" value="C:membrane"/>
    <property type="evidence" value="ECO:0007669"/>
    <property type="project" value="UniProtKB-SubCell"/>
</dbReference>
<reference evidence="10 11" key="1">
    <citation type="submission" date="2021-02" db="EMBL/GenBank/DDBJ databases">
        <title>Genome assembly of Pseudopithomyces chartarum.</title>
        <authorList>
            <person name="Jauregui R."/>
            <person name="Singh J."/>
            <person name="Voisey C."/>
        </authorList>
    </citation>
    <scope>NUCLEOTIDE SEQUENCE [LARGE SCALE GENOMIC DNA]</scope>
    <source>
        <strain evidence="10 11">AGR01</strain>
    </source>
</reference>
<feature type="transmembrane region" description="Helical" evidence="9">
    <location>
        <begin position="1018"/>
        <end position="1040"/>
    </location>
</feature>
<evidence type="ECO:0000256" key="6">
    <source>
        <dbReference type="ARBA" id="ARBA00023136"/>
    </source>
</evidence>
<dbReference type="SMART" id="SM00248">
    <property type="entry name" value="ANK"/>
    <property type="match status" value="8"/>
</dbReference>
<evidence type="ECO:0000256" key="1">
    <source>
        <dbReference type="ARBA" id="ARBA00004141"/>
    </source>
</evidence>
<feature type="repeat" description="ANK" evidence="7">
    <location>
        <begin position="290"/>
        <end position="313"/>
    </location>
</feature>
<dbReference type="InterPro" id="IPR036770">
    <property type="entry name" value="Ankyrin_rpt-contain_sf"/>
</dbReference>
<feature type="compositionally biased region" description="Gly residues" evidence="8">
    <location>
        <begin position="568"/>
        <end position="579"/>
    </location>
</feature>
<comment type="subcellular location">
    <subcellularLocation>
        <location evidence="1">Membrane</location>
        <topology evidence="1">Multi-pass membrane protein</topology>
    </subcellularLocation>
</comment>
<dbReference type="PANTHER" id="PTHR24126">
    <property type="entry name" value="ANKYRIN REPEAT, PH AND SEC7 DOMAIN CONTAINING PROTEIN SECG-RELATED"/>
    <property type="match status" value="1"/>
</dbReference>
<keyword evidence="6 9" id="KW-0472">Membrane</keyword>
<dbReference type="PROSITE" id="PS50297">
    <property type="entry name" value="ANK_REP_REGION"/>
    <property type="match status" value="6"/>
</dbReference>
<dbReference type="SUPFAM" id="SSF144083">
    <property type="entry name" value="Magnesium transport protein CorA, transmembrane region"/>
    <property type="match status" value="1"/>
</dbReference>
<feature type="compositionally biased region" description="Polar residues" evidence="8">
    <location>
        <begin position="532"/>
        <end position="548"/>
    </location>
</feature>
<keyword evidence="11" id="KW-1185">Reference proteome</keyword>
<keyword evidence="4 9" id="KW-1133">Transmembrane helix</keyword>
<organism evidence="10 11">
    <name type="scientific">Pseudopithomyces chartarum</name>
    <dbReference type="NCBI Taxonomy" id="1892770"/>
    <lineage>
        <taxon>Eukaryota</taxon>
        <taxon>Fungi</taxon>
        <taxon>Dikarya</taxon>
        <taxon>Ascomycota</taxon>
        <taxon>Pezizomycotina</taxon>
        <taxon>Dothideomycetes</taxon>
        <taxon>Pleosporomycetidae</taxon>
        <taxon>Pleosporales</taxon>
        <taxon>Massarineae</taxon>
        <taxon>Didymosphaeriaceae</taxon>
        <taxon>Pseudopithomyces</taxon>
    </lineage>
</organism>
<feature type="compositionally biased region" description="Low complexity" evidence="8">
    <location>
        <begin position="596"/>
        <end position="613"/>
    </location>
</feature>
<dbReference type="GO" id="GO:0046873">
    <property type="term" value="F:metal ion transmembrane transporter activity"/>
    <property type="evidence" value="ECO:0007669"/>
    <property type="project" value="InterPro"/>
</dbReference>
<evidence type="ECO:0000256" key="4">
    <source>
        <dbReference type="ARBA" id="ARBA00022989"/>
    </source>
</evidence>
<dbReference type="AlphaFoldDB" id="A0AAN6LPP0"/>
<feature type="compositionally biased region" description="Polar residues" evidence="8">
    <location>
        <begin position="1"/>
        <end position="11"/>
    </location>
</feature>
<dbReference type="Gene3D" id="1.25.40.20">
    <property type="entry name" value="Ankyrin repeat-containing domain"/>
    <property type="match status" value="3"/>
</dbReference>
<keyword evidence="3" id="KW-0677">Repeat</keyword>
<evidence type="ECO:0000256" key="8">
    <source>
        <dbReference type="SAM" id="MobiDB-lite"/>
    </source>
</evidence>
<dbReference type="Gene3D" id="1.20.58.340">
    <property type="entry name" value="Magnesium transport protein CorA, transmembrane region"/>
    <property type="match status" value="1"/>
</dbReference>
<evidence type="ECO:0008006" key="12">
    <source>
        <dbReference type="Google" id="ProtNLM"/>
    </source>
</evidence>
<proteinExistence type="predicted"/>
<accession>A0AAN6LPP0</accession>
<dbReference type="EMBL" id="WVTA01000014">
    <property type="protein sequence ID" value="KAK3202128.1"/>
    <property type="molecule type" value="Genomic_DNA"/>
</dbReference>
<evidence type="ECO:0000313" key="10">
    <source>
        <dbReference type="EMBL" id="KAK3202128.1"/>
    </source>
</evidence>
<feature type="region of interest" description="Disordered" evidence="8">
    <location>
        <begin position="472"/>
        <end position="504"/>
    </location>
</feature>
<dbReference type="PANTHER" id="PTHR24126:SF14">
    <property type="entry name" value="ANK_REP_REGION DOMAIN-CONTAINING PROTEIN"/>
    <property type="match status" value="1"/>
</dbReference>
<feature type="repeat" description="ANK" evidence="7">
    <location>
        <begin position="191"/>
        <end position="223"/>
    </location>
</feature>
<evidence type="ECO:0000256" key="7">
    <source>
        <dbReference type="PROSITE-ProRule" id="PRU00023"/>
    </source>
</evidence>
<evidence type="ECO:0000256" key="5">
    <source>
        <dbReference type="ARBA" id="ARBA00023043"/>
    </source>
</evidence>
<feature type="repeat" description="ANK" evidence="7">
    <location>
        <begin position="257"/>
        <end position="289"/>
    </location>
</feature>
<sequence>MARSPSRSSDGGSAHQVRTEPRLLKAIEERNNDAAIAIIEDAKAHSRPTEHLLRIGLMRATERGNISIAEYLLRNGAKVNGAPGGRSSPLLRAVEKNDIGIVRALLRYGGDVDVCDKRGRTALMTAAWKNHWHVLDELLKRGADVNKRDHKQRNVLHNLAADKLCNWGSSVIELLLRTDIAIDGPQGQDETKRTPLHWAASTGKRELCEMLLTRGANINAVEAKEKTALHLAVTHGRDDMVELLIKYGANVNARSDGKWTALHNACQQGSAKIVRTLLAEDAEINARLLNGMTPLHIAAQNDHLHLVECLLENPDCKRTARDAFGITPFILAAKQKNKDIVNKLAPFNQLETLSKDALYACQGFQGTVVDFGNFHKENRVTKRSVYEILYAKDLVNPRKPAFTVLPKQEKSVDFRWIHLPANNLAWVEALLTKAFVEEGAHDVPGYIALERSFSHQHRGQQIHSHFMRPLCMSTPRQSKQPDDSDLSDSAADHGPPAIIVSSSNGGGLGINVVAGAQEQYPTPIPRAPVRTGTVSTDQTDWTVGTVGSASGKEHKMKGKEKHKKMSKWGGGKQAGGRSGGTDTPPRRGDHQPRRQSSTPLSGSLLRSPGSPGLKEASALGKGNIFLFMPYLHFETDANRKEMQNAIARAQTLKEMEKHDRRYEKNPVRRAETCDEMLLRAHLGGSTANLHVRRTLDQFFYHNIDTRSRDQDQVVYRYQAEKAKRMDISEDEIDPKVFMVDQLWMWVLGKDLVVTAFPQRWQQPKNDPLNVLDGIIENINSNTRDPVQSVYDLAMIIVNRCSGVFDRHRMGDEDYQFLDMFESSIGEATEKETSLFDDFNTASKQASAWLHHHRRPNRFSRHLEAAGRHLEHQNKRGTHLLSQDYAQDPTHSPLFVDELLDIGDETDLLTEIKDIRDEIAMITKVLDDQRTVHSALDPCLTDLYQKEHRRQIDLKRRFKDSATLLKTHISDLDRMDKQASRIYESITDLLDLKQKHANAFEARFARDQAAGTARQSQTVMVFTIVTIVFLPASFMTGFFAINIREFPHEPGGDQASLPLTYVIKFVLGIGFAISIPLIFIALSLDAIGDFGREV</sequence>
<evidence type="ECO:0000313" key="11">
    <source>
        <dbReference type="Proteomes" id="UP001280581"/>
    </source>
</evidence>
<keyword evidence="5 7" id="KW-0040">ANK repeat</keyword>
<comment type="caution">
    <text evidence="10">The sequence shown here is derived from an EMBL/GenBank/DDBJ whole genome shotgun (WGS) entry which is preliminary data.</text>
</comment>
<dbReference type="Proteomes" id="UP001280581">
    <property type="component" value="Unassembled WGS sequence"/>
</dbReference>
<dbReference type="PROSITE" id="PS50088">
    <property type="entry name" value="ANK_REPEAT"/>
    <property type="match status" value="6"/>
</dbReference>
<feature type="non-terminal residue" evidence="10">
    <location>
        <position position="1093"/>
    </location>
</feature>
<feature type="transmembrane region" description="Helical" evidence="9">
    <location>
        <begin position="1060"/>
        <end position="1083"/>
    </location>
</feature>
<dbReference type="InterPro" id="IPR002523">
    <property type="entry name" value="MgTranspt_CorA/ZnTranspt_ZntB"/>
</dbReference>
<dbReference type="SUPFAM" id="SSF48403">
    <property type="entry name" value="Ankyrin repeat"/>
    <property type="match status" value="1"/>
</dbReference>
<dbReference type="Pfam" id="PF12796">
    <property type="entry name" value="Ank_2"/>
    <property type="match status" value="2"/>
</dbReference>
<evidence type="ECO:0000256" key="2">
    <source>
        <dbReference type="ARBA" id="ARBA00022692"/>
    </source>
</evidence>
<gene>
    <name evidence="10" type="ORF">GRF29_161g257879</name>
</gene>
<dbReference type="Pfam" id="PF00023">
    <property type="entry name" value="Ank"/>
    <property type="match status" value="2"/>
</dbReference>
<dbReference type="InterPro" id="IPR045863">
    <property type="entry name" value="CorA_TM1_TM2"/>
</dbReference>
<feature type="repeat" description="ANK" evidence="7">
    <location>
        <begin position="85"/>
        <end position="117"/>
    </location>
</feature>
<dbReference type="PRINTS" id="PR01415">
    <property type="entry name" value="ANKYRIN"/>
</dbReference>
<feature type="compositionally biased region" description="Basic residues" evidence="8">
    <location>
        <begin position="554"/>
        <end position="566"/>
    </location>
</feature>
<evidence type="ECO:0000256" key="3">
    <source>
        <dbReference type="ARBA" id="ARBA00022737"/>
    </source>
</evidence>
<protein>
    <recommendedName>
        <fullName evidence="12">Ankyrin repeat protein</fullName>
    </recommendedName>
</protein>
<dbReference type="Pfam" id="PF01544">
    <property type="entry name" value="CorA"/>
    <property type="match status" value="1"/>
</dbReference>
<name>A0AAN6LPP0_9PLEO</name>
<evidence type="ECO:0000256" key="9">
    <source>
        <dbReference type="SAM" id="Phobius"/>
    </source>
</evidence>